<dbReference type="AlphaFoldDB" id="A0A2S9WTQ6"/>
<name>A0A2S9WTQ6_9FLAO</name>
<feature type="domain" description="HTH cro/C1-type" evidence="2">
    <location>
        <begin position="18"/>
        <end position="60"/>
    </location>
</feature>
<proteinExistence type="predicted"/>
<dbReference type="PROSITE" id="PS50943">
    <property type="entry name" value="HTH_CROC1"/>
    <property type="match status" value="1"/>
</dbReference>
<dbReference type="Proteomes" id="UP000239532">
    <property type="component" value="Unassembled WGS sequence"/>
</dbReference>
<comment type="caution">
    <text evidence="3">The sequence shown here is derived from an EMBL/GenBank/DDBJ whole genome shotgun (WGS) entry which is preliminary data.</text>
</comment>
<gene>
    <name evidence="3" type="ORF">BST86_06845</name>
</gene>
<evidence type="ECO:0000313" key="4">
    <source>
        <dbReference type="Proteomes" id="UP000239532"/>
    </source>
</evidence>
<accession>A0A2S9WTQ6</accession>
<keyword evidence="1" id="KW-0175">Coiled coil</keyword>
<dbReference type="OrthoDB" id="1098026at2"/>
<feature type="coiled-coil region" evidence="1">
    <location>
        <begin position="196"/>
        <end position="223"/>
    </location>
</feature>
<sequence length="318" mass="36349">MLFTRIFEMIPKGSSLNEEIATVLGISYDAAHRRISGKSKLSLDEALQLSAHYGLSLDALQENAAQNIVAVHKTQSISSVNDLQQYFETSTQYIQQIAATGDSRLFYAAKDIPLFHFMDGSALCRFKIYVWMRLLSTEFDHTPFDKFHLSIDLSNAIKNLGKLYDQIPKAEIWDTTTFNSTLKQIQFYLDAELMNADKALQLCDELEHVLQESKSKVTSLNNDYQLYHNELLLMNNTVLIKNKHQMGFFIPFTFLSYLLATDINTCQQAEAYLNKQLSHSRLINTAGERSRNIFFSKISKKIDSLKALITARNVLDFE</sequence>
<keyword evidence="4" id="KW-1185">Reference proteome</keyword>
<evidence type="ECO:0000259" key="2">
    <source>
        <dbReference type="PROSITE" id="PS50943"/>
    </source>
</evidence>
<reference evidence="3 4" key="1">
    <citation type="submission" date="2016-11" db="EMBL/GenBank/DDBJ databases">
        <title>Trade-off between light-utilization and light-protection in marine flavobacteria.</title>
        <authorList>
            <person name="Kumagai Y."/>
        </authorList>
    </citation>
    <scope>NUCLEOTIDE SEQUENCE [LARGE SCALE GENOMIC DNA]</scope>
    <source>
        <strain evidence="3 4">JCM 17109</strain>
    </source>
</reference>
<dbReference type="RefSeq" id="WP_105982625.1">
    <property type="nucleotide sequence ID" value="NZ_MQUC01000003.1"/>
</dbReference>
<dbReference type="InterPro" id="IPR001387">
    <property type="entry name" value="Cro/C1-type_HTH"/>
</dbReference>
<dbReference type="EMBL" id="MQUC01000003">
    <property type="protein sequence ID" value="PRP66839.1"/>
    <property type="molecule type" value="Genomic_DNA"/>
</dbReference>
<evidence type="ECO:0000256" key="1">
    <source>
        <dbReference type="SAM" id="Coils"/>
    </source>
</evidence>
<evidence type="ECO:0000313" key="3">
    <source>
        <dbReference type="EMBL" id="PRP66839.1"/>
    </source>
</evidence>
<protein>
    <recommendedName>
        <fullName evidence="2">HTH cro/C1-type domain-containing protein</fullName>
    </recommendedName>
</protein>
<organism evidence="3 4">
    <name type="scientific">Nonlabens agnitus</name>
    <dbReference type="NCBI Taxonomy" id="870484"/>
    <lineage>
        <taxon>Bacteria</taxon>
        <taxon>Pseudomonadati</taxon>
        <taxon>Bacteroidota</taxon>
        <taxon>Flavobacteriia</taxon>
        <taxon>Flavobacteriales</taxon>
        <taxon>Flavobacteriaceae</taxon>
        <taxon>Nonlabens</taxon>
    </lineage>
</organism>